<keyword evidence="10" id="KW-0732">Signal</keyword>
<dbReference type="InterPro" id="IPR001128">
    <property type="entry name" value="Cyt_P450"/>
</dbReference>
<sequence>SVKMWQNLVVLIIFVILFCLRDMRKPGYFPPGPNWFPLIGSGFEVFRLVKHFKFYHLMWAELMRRYGPIVGLRLGRDRVVIVSGLDAIREVYSKDQFDGRPDGFFFRIRSFDKRLGVVFTDGAHWDIQRRFSVRTLKALGMGRTGMVNSLEREAEEMIHHLRKLSRTQKVISMHNAFDVSVLNSIWTLIAGKRFDLDDKKLEWIMETIHKSFRVIDMSGGVLNQFPPIRYVLPDKSGFAPLLNLLSPLHFGKGTIKSIRSKLDQPDNPDCFIASYLRELNIAERHSSFTNEQLLCLCLDLFQAGSETTSNTLGYGIAHMLHHPEIVQKIHNELDSVIGRYRLPLLADRPYLPYTEAVLCEIQRISNIAPLAIAHRTVAPVQLGTYVIPKNTITLISLYSLHMDKAYWGDPEVFRPERFLNETGDKLVAHEYFVPFGSGKRRCLGESLAKSSLFLFFTAFMHAFLVEPAEPGKLPELDGIDGITLSPCPYYVQLKERLI</sequence>
<dbReference type="GO" id="GO:0020037">
    <property type="term" value="F:heme binding"/>
    <property type="evidence" value="ECO:0007669"/>
    <property type="project" value="InterPro"/>
</dbReference>
<dbReference type="PRINTS" id="PR00385">
    <property type="entry name" value="P450"/>
</dbReference>
<dbReference type="SUPFAM" id="SSF48264">
    <property type="entry name" value="Cytochrome P450"/>
    <property type="match status" value="1"/>
</dbReference>
<dbReference type="GO" id="GO:0005506">
    <property type="term" value="F:iron ion binding"/>
    <property type="evidence" value="ECO:0007669"/>
    <property type="project" value="InterPro"/>
</dbReference>
<dbReference type="GO" id="GO:0008395">
    <property type="term" value="F:steroid hydroxylase activity"/>
    <property type="evidence" value="ECO:0007669"/>
    <property type="project" value="TreeGrafter"/>
</dbReference>
<dbReference type="FunFam" id="1.10.630.10:FF:000036">
    <property type="entry name" value="CYtochrome P450 family"/>
    <property type="match status" value="1"/>
</dbReference>
<dbReference type="GO" id="GO:0006082">
    <property type="term" value="P:organic acid metabolic process"/>
    <property type="evidence" value="ECO:0007669"/>
    <property type="project" value="TreeGrafter"/>
</dbReference>
<dbReference type="STRING" id="7159.Q17JA8"/>
<dbReference type="InterPro" id="IPR002401">
    <property type="entry name" value="Cyt_P450_E_grp-I"/>
</dbReference>
<evidence type="ECO:0000256" key="3">
    <source>
        <dbReference type="ARBA" id="ARBA00022617"/>
    </source>
</evidence>
<reference evidence="11" key="3">
    <citation type="submission" date="2012-09" db="EMBL/GenBank/DDBJ databases">
        <authorList>
            <consortium name="VectorBase"/>
        </authorList>
    </citation>
    <scope>NUCLEOTIDE SEQUENCE</scope>
    <source>
        <strain evidence="11">Liverpool</strain>
    </source>
</reference>
<evidence type="ECO:0000313" key="12">
    <source>
        <dbReference type="Proteomes" id="UP000682892"/>
    </source>
</evidence>
<feature type="binding site" description="axial binding residue" evidence="8">
    <location>
        <position position="442"/>
    </location>
    <ligand>
        <name>heme</name>
        <dbReference type="ChEBI" id="CHEBI:30413"/>
    </ligand>
    <ligandPart>
        <name>Fe</name>
        <dbReference type="ChEBI" id="CHEBI:18248"/>
    </ligandPart>
</feature>
<dbReference type="InterPro" id="IPR050182">
    <property type="entry name" value="Cytochrome_P450_fam2"/>
</dbReference>
<dbReference type="PaxDb" id="7159-AAEL002067-PA"/>
<dbReference type="PROSITE" id="PS00086">
    <property type="entry name" value="CYTOCHROME_P450"/>
    <property type="match status" value="1"/>
</dbReference>
<dbReference type="PANTHER" id="PTHR24300:SF376">
    <property type="entry name" value="CYTOCHROME P450 15A1"/>
    <property type="match status" value="1"/>
</dbReference>
<comment type="similarity">
    <text evidence="2 9">Belongs to the cytochrome P450 family.</text>
</comment>
<evidence type="ECO:0000256" key="5">
    <source>
        <dbReference type="ARBA" id="ARBA00023002"/>
    </source>
</evidence>
<protein>
    <submittedName>
        <fullName evidence="11">AAEL002067-PA</fullName>
    </submittedName>
</protein>
<keyword evidence="4 8" id="KW-0479">Metal-binding</keyword>
<dbReference type="Proteomes" id="UP000682892">
    <property type="component" value="Chromosome 2"/>
</dbReference>
<comment type="cofactor">
    <cofactor evidence="1 8">
        <name>heme</name>
        <dbReference type="ChEBI" id="CHEBI:30413"/>
    </cofactor>
</comment>
<dbReference type="PANTHER" id="PTHR24300">
    <property type="entry name" value="CYTOCHROME P450 508A4-RELATED"/>
    <property type="match status" value="1"/>
</dbReference>
<keyword evidence="5 9" id="KW-0560">Oxidoreductase</keyword>
<name>Q17JA8_AEDAE</name>
<evidence type="ECO:0000256" key="8">
    <source>
        <dbReference type="PIRSR" id="PIRSR602401-1"/>
    </source>
</evidence>
<keyword evidence="7 9" id="KW-0503">Monooxygenase</keyword>
<feature type="non-terminal residue" evidence="11">
    <location>
        <position position="1"/>
    </location>
</feature>
<feature type="chain" id="PRO_5004186556" evidence="10">
    <location>
        <begin position="24"/>
        <end position="498"/>
    </location>
</feature>
<evidence type="ECO:0000256" key="10">
    <source>
        <dbReference type="SAM" id="SignalP"/>
    </source>
</evidence>
<organism evidence="11 12">
    <name type="scientific">Aedes aegypti</name>
    <name type="common">Yellowfever mosquito</name>
    <name type="synonym">Culex aegypti</name>
    <dbReference type="NCBI Taxonomy" id="7159"/>
    <lineage>
        <taxon>Eukaryota</taxon>
        <taxon>Metazoa</taxon>
        <taxon>Ecdysozoa</taxon>
        <taxon>Arthropoda</taxon>
        <taxon>Hexapoda</taxon>
        <taxon>Insecta</taxon>
        <taxon>Pterygota</taxon>
        <taxon>Neoptera</taxon>
        <taxon>Endopterygota</taxon>
        <taxon>Diptera</taxon>
        <taxon>Nematocera</taxon>
        <taxon>Culicoidea</taxon>
        <taxon>Culicidae</taxon>
        <taxon>Culicinae</taxon>
        <taxon>Aedini</taxon>
        <taxon>Aedes</taxon>
        <taxon>Stegomyia</taxon>
    </lineage>
</organism>
<dbReference type="EMBL" id="CH477233">
    <property type="protein sequence ID" value="EAT46797.1"/>
    <property type="molecule type" value="Genomic_DNA"/>
</dbReference>
<dbReference type="GO" id="GO:0006805">
    <property type="term" value="P:xenobiotic metabolic process"/>
    <property type="evidence" value="ECO:0007669"/>
    <property type="project" value="TreeGrafter"/>
</dbReference>
<keyword evidence="6 8" id="KW-0408">Iron</keyword>
<dbReference type="InterPro" id="IPR036396">
    <property type="entry name" value="Cyt_P450_sf"/>
</dbReference>
<dbReference type="AlphaFoldDB" id="Q17JA8"/>
<accession>Q17JA8</accession>
<dbReference type="InterPro" id="IPR017972">
    <property type="entry name" value="Cyt_P450_CS"/>
</dbReference>
<evidence type="ECO:0000256" key="4">
    <source>
        <dbReference type="ARBA" id="ARBA00022723"/>
    </source>
</evidence>
<dbReference type="GO" id="GO:0016712">
    <property type="term" value="F:oxidoreductase activity, acting on paired donors, with incorporation or reduction of molecular oxygen, reduced flavin or flavoprotein as one donor, and incorporation of one atom of oxygen"/>
    <property type="evidence" value="ECO:0007669"/>
    <property type="project" value="TreeGrafter"/>
</dbReference>
<proteinExistence type="inferred from homology"/>
<feature type="signal peptide" evidence="10">
    <location>
        <begin position="1"/>
        <end position="23"/>
    </location>
</feature>
<evidence type="ECO:0000256" key="2">
    <source>
        <dbReference type="ARBA" id="ARBA00010617"/>
    </source>
</evidence>
<dbReference type="VEuPathDB" id="VectorBase:AAEL022200"/>
<reference evidence="11" key="1">
    <citation type="submission" date="2005-10" db="EMBL/GenBank/DDBJ databases">
        <authorList>
            <person name="Loftus B.J."/>
            <person name="Nene V.M."/>
            <person name="Hannick L.I."/>
            <person name="Bidwell S."/>
            <person name="Haas B."/>
            <person name="Amedeo P."/>
            <person name="Orvis J."/>
            <person name="Wortman J.R."/>
            <person name="White O.R."/>
            <person name="Salzberg S."/>
            <person name="Shumway M."/>
            <person name="Koo H."/>
            <person name="Zhao Y."/>
            <person name="Holmes M."/>
            <person name="Miller J."/>
            <person name="Schatz M."/>
            <person name="Pop M."/>
            <person name="Pai G."/>
            <person name="Utterback T."/>
            <person name="Rogers Y.-H."/>
            <person name="Kravitz S."/>
            <person name="Fraser C.M."/>
        </authorList>
    </citation>
    <scope>NUCLEOTIDE SEQUENCE</scope>
    <source>
        <strain evidence="11">Liverpool</strain>
    </source>
</reference>
<dbReference type="eggNOG" id="KOG0156">
    <property type="taxonomic scope" value="Eukaryota"/>
</dbReference>
<evidence type="ECO:0000313" key="11">
    <source>
        <dbReference type="EMBL" id="EAT46797.1"/>
    </source>
</evidence>
<dbReference type="Gene3D" id="1.10.630.10">
    <property type="entry name" value="Cytochrome P450"/>
    <property type="match status" value="1"/>
</dbReference>
<evidence type="ECO:0000256" key="1">
    <source>
        <dbReference type="ARBA" id="ARBA00001971"/>
    </source>
</evidence>
<dbReference type="OMA" id="PKPYYLK"/>
<evidence type="ECO:0000256" key="6">
    <source>
        <dbReference type="ARBA" id="ARBA00023004"/>
    </source>
</evidence>
<gene>
    <name evidence="11" type="ORF">AaeL_AAEL002067</name>
</gene>
<dbReference type="PhylomeDB" id="Q17JA8"/>
<dbReference type="CDD" id="cd20651">
    <property type="entry name" value="CYP15A1-like"/>
    <property type="match status" value="1"/>
</dbReference>
<dbReference type="PRINTS" id="PR00463">
    <property type="entry name" value="EP450I"/>
</dbReference>
<dbReference type="Pfam" id="PF00067">
    <property type="entry name" value="p450"/>
    <property type="match status" value="1"/>
</dbReference>
<evidence type="ECO:0000256" key="7">
    <source>
        <dbReference type="ARBA" id="ARBA00023033"/>
    </source>
</evidence>
<dbReference type="GO" id="GO:0005737">
    <property type="term" value="C:cytoplasm"/>
    <property type="evidence" value="ECO:0007669"/>
    <property type="project" value="TreeGrafter"/>
</dbReference>
<reference evidence="11" key="2">
    <citation type="journal article" date="2007" name="Science">
        <title>Genome sequence of Aedes aegypti, a major arbovirus vector.</title>
        <authorList>
            <person name="Nene V."/>
            <person name="Wortman J.R."/>
            <person name="Lawson D."/>
            <person name="Haas B."/>
            <person name="Kodira C."/>
            <person name="Tu Z.J."/>
            <person name="Loftus B."/>
            <person name="Xi Z."/>
            <person name="Megy K."/>
            <person name="Grabherr M."/>
            <person name="Ren Q."/>
            <person name="Zdobnov E.M."/>
            <person name="Lobo N.F."/>
            <person name="Campbell K.S."/>
            <person name="Brown S.E."/>
            <person name="Bonaldo M.F."/>
            <person name="Zhu J."/>
            <person name="Sinkins S.P."/>
            <person name="Hogenkamp D.G."/>
            <person name="Amedeo P."/>
            <person name="Arensburger P."/>
            <person name="Atkinson P.W."/>
            <person name="Bidwell S."/>
            <person name="Biedler J."/>
            <person name="Birney E."/>
            <person name="Bruggner R.V."/>
            <person name="Costas J."/>
            <person name="Coy M.R."/>
            <person name="Crabtree J."/>
            <person name="Crawford M."/>
            <person name="Debruyn B."/>
            <person name="Decaprio D."/>
            <person name="Eiglmeier K."/>
            <person name="Eisenstadt E."/>
            <person name="El-Dorry H."/>
            <person name="Gelbart W.M."/>
            <person name="Gomes S.L."/>
            <person name="Hammond M."/>
            <person name="Hannick L.I."/>
            <person name="Hogan J.R."/>
            <person name="Holmes M.H."/>
            <person name="Jaffe D."/>
            <person name="Johnston J.S."/>
            <person name="Kennedy R.C."/>
            <person name="Koo H."/>
            <person name="Kravitz S."/>
            <person name="Kriventseva E.V."/>
            <person name="Kulp D."/>
            <person name="Labutti K."/>
            <person name="Lee E."/>
            <person name="Li S."/>
            <person name="Lovin D.D."/>
            <person name="Mao C."/>
            <person name="Mauceli E."/>
            <person name="Menck C.F."/>
            <person name="Miller J.R."/>
            <person name="Montgomery P."/>
            <person name="Mori A."/>
            <person name="Nascimento A.L."/>
            <person name="Naveira H.F."/>
            <person name="Nusbaum C."/>
            <person name="O'leary S."/>
            <person name="Orvis J."/>
            <person name="Pertea M."/>
            <person name="Quesneville H."/>
            <person name="Reidenbach K.R."/>
            <person name="Rogers Y.H."/>
            <person name="Roth C.W."/>
            <person name="Schneider J.R."/>
            <person name="Schatz M."/>
            <person name="Shumway M."/>
            <person name="Stanke M."/>
            <person name="Stinson E.O."/>
            <person name="Tubio J.M."/>
            <person name="Vanzee J.P."/>
            <person name="Verjovski-Almeida S."/>
            <person name="Werner D."/>
            <person name="White O."/>
            <person name="Wyder S."/>
            <person name="Zeng Q."/>
            <person name="Zhao Q."/>
            <person name="Zhao Y."/>
            <person name="Hill C.A."/>
            <person name="Raikhel A.S."/>
            <person name="Soares M.B."/>
            <person name="Knudson D.L."/>
            <person name="Lee N.H."/>
            <person name="Galagan J."/>
            <person name="Salzberg S.L."/>
            <person name="Paulsen I.T."/>
            <person name="Dimopoulos G."/>
            <person name="Collins F.H."/>
            <person name="Birren B."/>
            <person name="Fraser-Liggett C.M."/>
            <person name="Severson D.W."/>
        </authorList>
    </citation>
    <scope>NUCLEOTIDE SEQUENCE [LARGE SCALE GENOMIC DNA]</scope>
    <source>
        <strain evidence="11">Liverpool</strain>
    </source>
</reference>
<keyword evidence="3 8" id="KW-0349">Heme</keyword>
<evidence type="ECO:0000256" key="9">
    <source>
        <dbReference type="RuleBase" id="RU000461"/>
    </source>
</evidence>